<protein>
    <recommendedName>
        <fullName evidence="3">Transposase family protein</fullName>
    </recommendedName>
</protein>
<name>A0A4U0RVC7_9ACTN</name>
<dbReference type="EMBL" id="SUMC01000105">
    <property type="protein sequence ID" value="TJZ99462.1"/>
    <property type="molecule type" value="Genomic_DNA"/>
</dbReference>
<evidence type="ECO:0008006" key="3">
    <source>
        <dbReference type="Google" id="ProtNLM"/>
    </source>
</evidence>
<organism evidence="1 2">
    <name type="scientific">Actinacidiphila oryziradicis</name>
    <dbReference type="NCBI Taxonomy" id="2571141"/>
    <lineage>
        <taxon>Bacteria</taxon>
        <taxon>Bacillati</taxon>
        <taxon>Actinomycetota</taxon>
        <taxon>Actinomycetes</taxon>
        <taxon>Kitasatosporales</taxon>
        <taxon>Streptomycetaceae</taxon>
        <taxon>Actinacidiphila</taxon>
    </lineage>
</organism>
<keyword evidence="2" id="KW-1185">Reference proteome</keyword>
<gene>
    <name evidence="1" type="ORF">FCI23_45585</name>
</gene>
<reference evidence="1 2" key="1">
    <citation type="submission" date="2019-04" db="EMBL/GenBank/DDBJ databases">
        <title>Streptomyces oryziradicis sp. nov., a novel actinomycete isolated from rhizosphere soil of rice (Oryza sativa L.).</title>
        <authorList>
            <person name="Li C."/>
        </authorList>
    </citation>
    <scope>NUCLEOTIDE SEQUENCE [LARGE SCALE GENOMIC DNA]</scope>
    <source>
        <strain evidence="1 2">NEAU-C40</strain>
    </source>
</reference>
<sequence>MEILLPQLAAVRIEGVQVGTELIRILARTRDGVSVACPGCGLSSDWLHSRYVRHVADEAVGGRPVVRRRRSWRAAAAAFQG</sequence>
<evidence type="ECO:0000313" key="2">
    <source>
        <dbReference type="Proteomes" id="UP000305778"/>
    </source>
</evidence>
<proteinExistence type="predicted"/>
<evidence type="ECO:0000313" key="1">
    <source>
        <dbReference type="EMBL" id="TJZ99462.1"/>
    </source>
</evidence>
<dbReference type="Proteomes" id="UP000305778">
    <property type="component" value="Unassembled WGS sequence"/>
</dbReference>
<comment type="caution">
    <text evidence="1">The sequence shown here is derived from an EMBL/GenBank/DDBJ whole genome shotgun (WGS) entry which is preliminary data.</text>
</comment>
<accession>A0A4U0RVC7</accession>
<dbReference type="AlphaFoldDB" id="A0A4U0RVC7"/>